<evidence type="ECO:0000256" key="13">
    <source>
        <dbReference type="RuleBase" id="RU003587"/>
    </source>
</evidence>
<evidence type="ECO:0000256" key="1">
    <source>
        <dbReference type="ARBA" id="ARBA00004496"/>
    </source>
</evidence>
<protein>
    <recommendedName>
        <fullName evidence="11 12">UvrABC system protein B</fullName>
        <shortName evidence="12">Protein UvrB</shortName>
    </recommendedName>
    <alternativeName>
        <fullName evidence="12">Excinuclease ABC subunit B</fullName>
    </alternativeName>
</protein>
<dbReference type="PANTHER" id="PTHR24029:SF0">
    <property type="entry name" value="UVRABC SYSTEM PROTEIN B"/>
    <property type="match status" value="1"/>
</dbReference>
<evidence type="ECO:0000313" key="19">
    <source>
        <dbReference type="Proteomes" id="UP000179010"/>
    </source>
</evidence>
<dbReference type="InterPro" id="IPR024759">
    <property type="entry name" value="UvrB_YAD/RRR_dom"/>
</dbReference>
<evidence type="ECO:0000256" key="7">
    <source>
        <dbReference type="ARBA" id="ARBA00022840"/>
    </source>
</evidence>
<comment type="subcellular location">
    <subcellularLocation>
        <location evidence="1 12 13">Cytoplasm</location>
    </subcellularLocation>
</comment>
<evidence type="ECO:0000259" key="16">
    <source>
        <dbReference type="PROSITE" id="PS51192"/>
    </source>
</evidence>
<feature type="binding site" evidence="12">
    <location>
        <begin position="38"/>
        <end position="45"/>
    </location>
    <ligand>
        <name>ATP</name>
        <dbReference type="ChEBI" id="CHEBI:30616"/>
    </ligand>
</feature>
<keyword evidence="6 12" id="KW-0228">DNA excision</keyword>
<dbReference type="SUPFAM" id="SSF46600">
    <property type="entry name" value="C-terminal UvrC-binding domain of UvrB"/>
    <property type="match status" value="1"/>
</dbReference>
<evidence type="ECO:0000259" key="15">
    <source>
        <dbReference type="PROSITE" id="PS50151"/>
    </source>
</evidence>
<evidence type="ECO:0000256" key="14">
    <source>
        <dbReference type="SAM" id="Coils"/>
    </source>
</evidence>
<dbReference type="PROSITE" id="PS51192">
    <property type="entry name" value="HELICASE_ATP_BIND_1"/>
    <property type="match status" value="1"/>
</dbReference>
<comment type="subunit">
    <text evidence="10 12 13">Forms a heterotetramer with UvrA during the search for lesions. Interacts with UvrC in an incision complex.</text>
</comment>
<evidence type="ECO:0000256" key="8">
    <source>
        <dbReference type="ARBA" id="ARBA00022881"/>
    </source>
</evidence>
<evidence type="ECO:0000256" key="5">
    <source>
        <dbReference type="ARBA" id="ARBA00022763"/>
    </source>
</evidence>
<keyword evidence="14" id="KW-0175">Coiled coil</keyword>
<proteinExistence type="inferred from homology"/>
<keyword evidence="7 12" id="KW-0067">ATP-binding</keyword>
<dbReference type="GO" id="GO:0003677">
    <property type="term" value="F:DNA binding"/>
    <property type="evidence" value="ECO:0007669"/>
    <property type="project" value="UniProtKB-UniRule"/>
</dbReference>
<comment type="caution">
    <text evidence="18">The sequence shown here is derived from an EMBL/GenBank/DDBJ whole genome shotgun (WGS) entry which is preliminary data.</text>
</comment>
<dbReference type="SUPFAM" id="SSF52540">
    <property type="entry name" value="P-loop containing nucleoside triphosphate hydrolases"/>
    <property type="match status" value="2"/>
</dbReference>
<dbReference type="GO" id="GO:0005524">
    <property type="term" value="F:ATP binding"/>
    <property type="evidence" value="ECO:0007669"/>
    <property type="project" value="UniProtKB-UniRule"/>
</dbReference>
<comment type="similarity">
    <text evidence="2 12 13">Belongs to the UvrB family.</text>
</comment>
<comment type="function">
    <text evidence="12">The UvrABC repair system catalyzes the recognition and processing of DNA lesions. A damage recognition complex composed of 2 UvrA and 2 UvrB subunits scans DNA for abnormalities. Upon binding of the UvrA(2)B(2) complex to a putative damaged site, the DNA wraps around one UvrB monomer. DNA wrap is dependent on ATP binding by UvrB and probably causes local melting of the DNA helix, facilitating insertion of UvrB beta-hairpin between the DNA strands. Then UvrB probes one DNA strand for the presence of a lesion. If a lesion is found the UvrA subunits dissociate and the UvrB-DNA preincision complex is formed. This complex is subsequently bound by UvrC and the second UvrB is released. If no lesion is found, the DNA wraps around the other UvrB subunit that will check the other stand for damage.</text>
</comment>
<comment type="domain">
    <text evidence="12">The beta-hairpin motif is involved in DNA binding.</text>
</comment>
<dbReference type="GO" id="GO:0009381">
    <property type="term" value="F:excinuclease ABC activity"/>
    <property type="evidence" value="ECO:0007669"/>
    <property type="project" value="UniProtKB-UniRule"/>
</dbReference>
<dbReference type="InterPro" id="IPR027417">
    <property type="entry name" value="P-loop_NTPase"/>
</dbReference>
<dbReference type="GO" id="GO:0005737">
    <property type="term" value="C:cytoplasm"/>
    <property type="evidence" value="ECO:0007669"/>
    <property type="project" value="UniProtKB-SubCell"/>
</dbReference>
<dbReference type="InterPro" id="IPR041471">
    <property type="entry name" value="UvrB_inter"/>
</dbReference>
<dbReference type="InterPro" id="IPR001943">
    <property type="entry name" value="UVR_dom"/>
</dbReference>
<dbReference type="InterPro" id="IPR006935">
    <property type="entry name" value="Helicase/UvrB_N"/>
</dbReference>
<feature type="domain" description="Helicase ATP-binding" evidence="16">
    <location>
        <begin position="25"/>
        <end position="160"/>
    </location>
</feature>
<dbReference type="CDD" id="cd17916">
    <property type="entry name" value="DEXHc_UvrB"/>
    <property type="match status" value="1"/>
</dbReference>
<dbReference type="STRING" id="1798539.A2994_00725"/>
<dbReference type="SMART" id="SM00487">
    <property type="entry name" value="DEXDc"/>
    <property type="match status" value="1"/>
</dbReference>
<dbReference type="GO" id="GO:0009432">
    <property type="term" value="P:SOS response"/>
    <property type="evidence" value="ECO:0007669"/>
    <property type="project" value="UniProtKB-UniRule"/>
</dbReference>
<feature type="domain" description="Helicase C-terminal" evidence="17">
    <location>
        <begin position="428"/>
        <end position="590"/>
    </location>
</feature>
<keyword evidence="9 12" id="KW-0234">DNA repair</keyword>
<dbReference type="Pfam" id="PF04851">
    <property type="entry name" value="ResIII"/>
    <property type="match status" value="1"/>
</dbReference>
<keyword evidence="12 13" id="KW-0742">SOS response</keyword>
<evidence type="ECO:0000256" key="4">
    <source>
        <dbReference type="ARBA" id="ARBA00022741"/>
    </source>
</evidence>
<dbReference type="PROSITE" id="PS51194">
    <property type="entry name" value="HELICASE_CTER"/>
    <property type="match status" value="1"/>
</dbReference>
<dbReference type="GO" id="GO:0009380">
    <property type="term" value="C:excinuclease repair complex"/>
    <property type="evidence" value="ECO:0007669"/>
    <property type="project" value="InterPro"/>
</dbReference>
<dbReference type="Proteomes" id="UP000179010">
    <property type="component" value="Unassembled WGS sequence"/>
</dbReference>
<keyword evidence="8 12" id="KW-0267">Excision nuclease</keyword>
<dbReference type="EMBL" id="METE01000002">
    <property type="protein sequence ID" value="OGB85535.1"/>
    <property type="molecule type" value="Genomic_DNA"/>
</dbReference>
<name>A0A1F4PPI9_UNCK3</name>
<dbReference type="InterPro" id="IPR036876">
    <property type="entry name" value="UVR_dom_sf"/>
</dbReference>
<dbReference type="GO" id="GO:0006289">
    <property type="term" value="P:nucleotide-excision repair"/>
    <property type="evidence" value="ECO:0007669"/>
    <property type="project" value="UniProtKB-UniRule"/>
</dbReference>
<dbReference type="Pfam" id="PF12344">
    <property type="entry name" value="UvrB"/>
    <property type="match status" value="1"/>
</dbReference>
<evidence type="ECO:0000256" key="11">
    <source>
        <dbReference type="ARBA" id="ARBA00029504"/>
    </source>
</evidence>
<dbReference type="Pfam" id="PF02151">
    <property type="entry name" value="UVR"/>
    <property type="match status" value="1"/>
</dbReference>
<dbReference type="Pfam" id="PF17757">
    <property type="entry name" value="UvrB_inter"/>
    <property type="match status" value="1"/>
</dbReference>
<reference evidence="18 19" key="1">
    <citation type="journal article" date="2016" name="Nat. Commun.">
        <title>Thousands of microbial genomes shed light on interconnected biogeochemical processes in an aquifer system.</title>
        <authorList>
            <person name="Anantharaman K."/>
            <person name="Brown C.T."/>
            <person name="Hug L.A."/>
            <person name="Sharon I."/>
            <person name="Castelle C.J."/>
            <person name="Probst A.J."/>
            <person name="Thomas B.C."/>
            <person name="Singh A."/>
            <person name="Wilkins M.J."/>
            <person name="Karaoz U."/>
            <person name="Brodie E.L."/>
            <person name="Williams K.H."/>
            <person name="Hubbard S.S."/>
            <person name="Banfield J.F."/>
        </authorList>
    </citation>
    <scope>NUCLEOTIDE SEQUENCE [LARGE SCALE GENOMIC DNA]</scope>
</reference>
<evidence type="ECO:0000313" key="18">
    <source>
        <dbReference type="EMBL" id="OGB85535.1"/>
    </source>
</evidence>
<keyword evidence="4 12" id="KW-0547">Nucleotide-binding</keyword>
<evidence type="ECO:0000256" key="10">
    <source>
        <dbReference type="ARBA" id="ARBA00026033"/>
    </source>
</evidence>
<dbReference type="Gene3D" id="3.40.50.300">
    <property type="entry name" value="P-loop containing nucleotide triphosphate hydrolases"/>
    <property type="match status" value="3"/>
</dbReference>
<dbReference type="AlphaFoldDB" id="A0A1F4PPI9"/>
<evidence type="ECO:0000256" key="2">
    <source>
        <dbReference type="ARBA" id="ARBA00008533"/>
    </source>
</evidence>
<keyword evidence="3 12" id="KW-0963">Cytoplasm</keyword>
<gene>
    <name evidence="12" type="primary">uvrB</name>
    <name evidence="18" type="ORF">A2994_00725</name>
</gene>
<evidence type="ECO:0000256" key="9">
    <source>
        <dbReference type="ARBA" id="ARBA00023204"/>
    </source>
</evidence>
<evidence type="ECO:0000256" key="12">
    <source>
        <dbReference type="HAMAP-Rule" id="MF_00204"/>
    </source>
</evidence>
<dbReference type="CDD" id="cd18790">
    <property type="entry name" value="SF2_C_UvrB"/>
    <property type="match status" value="1"/>
</dbReference>
<dbReference type="InterPro" id="IPR001650">
    <property type="entry name" value="Helicase_C-like"/>
</dbReference>
<dbReference type="Gene3D" id="4.10.860.10">
    <property type="entry name" value="UVR domain"/>
    <property type="match status" value="1"/>
</dbReference>
<evidence type="ECO:0000256" key="6">
    <source>
        <dbReference type="ARBA" id="ARBA00022769"/>
    </source>
</evidence>
<dbReference type="HAMAP" id="MF_00204">
    <property type="entry name" value="UvrB"/>
    <property type="match status" value="1"/>
</dbReference>
<sequence length="662" mass="75958">MNKFKLISVFKPSGDQPQAIKSLVEGLNKGYRDQTLLGVTGSGKTFTMAKVVEQIQKPTLVIAHNKTLAAQLAAEFRDLFPNNAVHYFVSYYDYYQPEAYIPHTDTYIAKDASINDEIDKLRHAATQALLTRKDVLIVASVSCIYGLGSPEDYQNTAVTIEKGKMFKQNQLMRRLIDVQYKRNEIGFGRGNFRSRGETLEIYPSYSDYVYRIDFDGDTVERIRQMDYLTGEVLDNLENLEVFPAKHFVTPDERLKGALGDIEKEMKKRVAELKKIGKLVEAQRIEQRTRYDLEMLREVGYVSGIENYSRYLGDRGVGEEPATLMDYFPSDFLMFIDESHMTIPQIRGMYHGDRSRKETLIEHGFRLPSALDNRPLRFEEFDKHINQVVYVSATPEDYELQLSRQVVEQIVRPTGLVDPEVEVRKTAGQIDDLINEIDARVKKDQRVLVTTLTKKMAEDLTDFLSEHGIKVQYLHSDVDTFERIQILKSLRLGEYDVVVGINLLREGLDLPEVSLVAILDADKEGFLRSKTALIQTIGRASRHLEGRVIMYADKETAAMRFAIEESSRRRAKQVVYNKEHKITPKSIVKKISQIEVSEKSEATTEQKEQCRRLTKFAKSASTSEMELLVRDLENQMDLAAQNLEFEKAAELRDEIDLLKQNLK</sequence>
<dbReference type="PROSITE" id="PS50151">
    <property type="entry name" value="UVR"/>
    <property type="match status" value="1"/>
</dbReference>
<dbReference type="SMART" id="SM00490">
    <property type="entry name" value="HELICc"/>
    <property type="match status" value="1"/>
</dbReference>
<dbReference type="InterPro" id="IPR014001">
    <property type="entry name" value="Helicase_ATP-bd"/>
</dbReference>
<organism evidence="18 19">
    <name type="scientific">candidate division Kazan bacterium RIFCSPLOWO2_01_FULL_48_13</name>
    <dbReference type="NCBI Taxonomy" id="1798539"/>
    <lineage>
        <taxon>Bacteria</taxon>
        <taxon>Bacteria division Kazan-3B-28</taxon>
    </lineage>
</organism>
<dbReference type="Pfam" id="PF00271">
    <property type="entry name" value="Helicase_C"/>
    <property type="match status" value="1"/>
</dbReference>
<feature type="domain" description="UVR" evidence="15">
    <location>
        <begin position="625"/>
        <end position="660"/>
    </location>
</feature>
<dbReference type="InterPro" id="IPR004807">
    <property type="entry name" value="UvrB"/>
</dbReference>
<dbReference type="PANTHER" id="PTHR24029">
    <property type="entry name" value="UVRABC SYSTEM PROTEIN B"/>
    <property type="match status" value="1"/>
</dbReference>
<feature type="short sequence motif" description="Beta-hairpin" evidence="12">
    <location>
        <begin position="91"/>
        <end position="114"/>
    </location>
</feature>
<dbReference type="NCBIfam" id="TIGR00631">
    <property type="entry name" value="uvrb"/>
    <property type="match status" value="1"/>
</dbReference>
<accession>A0A1F4PPI9</accession>
<dbReference type="GO" id="GO:0016887">
    <property type="term" value="F:ATP hydrolysis activity"/>
    <property type="evidence" value="ECO:0007669"/>
    <property type="project" value="InterPro"/>
</dbReference>
<evidence type="ECO:0000259" key="17">
    <source>
        <dbReference type="PROSITE" id="PS51194"/>
    </source>
</evidence>
<dbReference type="NCBIfam" id="NF003673">
    <property type="entry name" value="PRK05298.1"/>
    <property type="match status" value="1"/>
</dbReference>
<evidence type="ECO:0000256" key="3">
    <source>
        <dbReference type="ARBA" id="ARBA00022490"/>
    </source>
</evidence>
<feature type="coiled-coil region" evidence="14">
    <location>
        <begin position="621"/>
        <end position="648"/>
    </location>
</feature>
<keyword evidence="5 12" id="KW-0227">DNA damage</keyword>